<protein>
    <submittedName>
        <fullName evidence="1">Uncharacterized protein</fullName>
    </submittedName>
</protein>
<dbReference type="AlphaFoldDB" id="A0A315XXI5"/>
<dbReference type="EMBL" id="QGDI01000007">
    <property type="protein sequence ID" value="PWJ12192.1"/>
    <property type="molecule type" value="Genomic_DNA"/>
</dbReference>
<organism evidence="1 2">
    <name type="scientific">Ruminococcus flavefaciens</name>
    <dbReference type="NCBI Taxonomy" id="1265"/>
    <lineage>
        <taxon>Bacteria</taxon>
        <taxon>Bacillati</taxon>
        <taxon>Bacillota</taxon>
        <taxon>Clostridia</taxon>
        <taxon>Eubacteriales</taxon>
        <taxon>Oscillospiraceae</taxon>
        <taxon>Ruminococcus</taxon>
    </lineage>
</organism>
<accession>A0A315XXI5</accession>
<sequence length="316" mass="36873">MIYTINTATNVMFPVIKSVFKLSDEEVYRMINNEHSKLLDKLQKKGINYSELKRALIPNQKKENNEVCLVFDTMQIKEDFYGNEVFDKLLPLMDKDSTYSVLIGDYIDILGEVKDSQKMLFQNLKESIELVNETIFRYSNQYFIVYINSITDGQLSSIIGGLKEYKAFTGYAFLRTDSKFKSYLSYILSDLCVKNKNTVICSHPSDLDDNTNINQKGYHFEENGFRLKSINEDYYGTFLSYKIETILPDPEDVSFSFNALFPRFDSMEKLALDIPEGKWGYINDEEKGKGKILHTIGFDYQKKKKFFRNGIQKKLW</sequence>
<dbReference type="Proteomes" id="UP000245720">
    <property type="component" value="Unassembled WGS sequence"/>
</dbReference>
<name>A0A315XXI5_RUMFL</name>
<dbReference type="OrthoDB" id="7800169at2"/>
<proteinExistence type="predicted"/>
<dbReference type="RefSeq" id="WP_109726650.1">
    <property type="nucleotide sequence ID" value="NZ_QGDI01000007.1"/>
</dbReference>
<comment type="caution">
    <text evidence="1">The sequence shown here is derived from an EMBL/GenBank/DDBJ whole genome shotgun (WGS) entry which is preliminary data.</text>
</comment>
<evidence type="ECO:0000313" key="1">
    <source>
        <dbReference type="EMBL" id="PWJ12192.1"/>
    </source>
</evidence>
<gene>
    <name evidence="1" type="ORF">IE37_01882</name>
</gene>
<reference evidence="1 2" key="1">
    <citation type="submission" date="2018-05" db="EMBL/GenBank/DDBJ databases">
        <title>The Hungate 1000. A catalogue of reference genomes from the rumen microbiome.</title>
        <authorList>
            <person name="Kelly W."/>
        </authorList>
    </citation>
    <scope>NUCLEOTIDE SEQUENCE [LARGE SCALE GENOMIC DNA]</scope>
    <source>
        <strain evidence="1 2">SAb67</strain>
    </source>
</reference>
<evidence type="ECO:0000313" key="2">
    <source>
        <dbReference type="Proteomes" id="UP000245720"/>
    </source>
</evidence>